<feature type="transmembrane region" description="Helical" evidence="1">
    <location>
        <begin position="105"/>
        <end position="126"/>
    </location>
</feature>
<sequence>MTAIILYSLCLFLLILSFCKDKNKTKTALKKGYKSFEIMMPQFLGIIMTVGILLAVIKPSVISKLIGSSSGFLGILISAIVGSITIMPTFVAFSTGNTLLKNGAGYGQVAALISTLTLVGIVTIGLESKYIGKKAALLRNFVCFLFSIVVAVFIAFVFE</sequence>
<evidence type="ECO:0000256" key="1">
    <source>
        <dbReference type="SAM" id="Phobius"/>
    </source>
</evidence>
<feature type="transmembrane region" description="Helical" evidence="1">
    <location>
        <begin position="43"/>
        <end position="61"/>
    </location>
</feature>
<dbReference type="Proteomes" id="UP000460287">
    <property type="component" value="Unassembled WGS sequence"/>
</dbReference>
<evidence type="ECO:0000313" key="3">
    <source>
        <dbReference type="Proteomes" id="UP000460287"/>
    </source>
</evidence>
<dbReference type="AlphaFoldDB" id="A0A7X2MWV0"/>
<protein>
    <submittedName>
        <fullName evidence="2">Permease</fullName>
    </submittedName>
</protein>
<dbReference type="EMBL" id="VULX01000003">
    <property type="protein sequence ID" value="MSR90549.1"/>
    <property type="molecule type" value="Genomic_DNA"/>
</dbReference>
<feature type="transmembrane region" description="Helical" evidence="1">
    <location>
        <begin position="138"/>
        <end position="158"/>
    </location>
</feature>
<feature type="transmembrane region" description="Helical" evidence="1">
    <location>
        <begin position="73"/>
        <end position="93"/>
    </location>
</feature>
<proteinExistence type="predicted"/>
<organism evidence="2 3">
    <name type="scientific">Inconstantimicrobium porci</name>
    <dbReference type="NCBI Taxonomy" id="2652291"/>
    <lineage>
        <taxon>Bacteria</taxon>
        <taxon>Bacillati</taxon>
        <taxon>Bacillota</taxon>
        <taxon>Clostridia</taxon>
        <taxon>Eubacteriales</taxon>
        <taxon>Clostridiaceae</taxon>
        <taxon>Inconstantimicrobium</taxon>
    </lineage>
</organism>
<keyword evidence="1" id="KW-0472">Membrane</keyword>
<keyword evidence="1" id="KW-0812">Transmembrane</keyword>
<dbReference type="RefSeq" id="WP_154530436.1">
    <property type="nucleotide sequence ID" value="NZ_JAXFSD010000170.1"/>
</dbReference>
<evidence type="ECO:0000313" key="2">
    <source>
        <dbReference type="EMBL" id="MSR90549.1"/>
    </source>
</evidence>
<keyword evidence="1" id="KW-1133">Transmembrane helix</keyword>
<gene>
    <name evidence="2" type="ORF">FYJ33_03745</name>
</gene>
<accession>A0A7X2MWV0</accession>
<keyword evidence="3" id="KW-1185">Reference proteome</keyword>
<name>A0A7X2MWV0_9CLOT</name>
<comment type="caution">
    <text evidence="2">The sequence shown here is derived from an EMBL/GenBank/DDBJ whole genome shotgun (WGS) entry which is preliminary data.</text>
</comment>
<reference evidence="2 3" key="1">
    <citation type="submission" date="2019-08" db="EMBL/GenBank/DDBJ databases">
        <title>In-depth cultivation of the pig gut microbiome towards novel bacterial diversity and tailored functional studies.</title>
        <authorList>
            <person name="Wylensek D."/>
            <person name="Hitch T.C.A."/>
            <person name="Clavel T."/>
        </authorList>
    </citation>
    <scope>NUCLEOTIDE SEQUENCE [LARGE SCALE GENOMIC DNA]</scope>
    <source>
        <strain evidence="2 3">WCA-383-APC-5B</strain>
    </source>
</reference>